<keyword evidence="4 6" id="KW-0067">ATP-binding</keyword>
<dbReference type="InterPro" id="IPR003593">
    <property type="entry name" value="AAA+_ATPase"/>
</dbReference>
<comment type="similarity">
    <text evidence="1">Belongs to the ABC transporter superfamily.</text>
</comment>
<dbReference type="InterPro" id="IPR003439">
    <property type="entry name" value="ABC_transporter-like_ATP-bd"/>
</dbReference>
<dbReference type="PANTHER" id="PTHR43335">
    <property type="entry name" value="ABC TRANSPORTER, ATP-BINDING PROTEIN"/>
    <property type="match status" value="1"/>
</dbReference>
<dbReference type="PROSITE" id="PS50893">
    <property type="entry name" value="ABC_TRANSPORTER_2"/>
    <property type="match status" value="1"/>
</dbReference>
<organism evidence="6 7">
    <name type="scientific">Shewanella litorisediminis</name>
    <dbReference type="NCBI Taxonomy" id="1173586"/>
    <lineage>
        <taxon>Bacteria</taxon>
        <taxon>Pseudomonadati</taxon>
        <taxon>Pseudomonadota</taxon>
        <taxon>Gammaproteobacteria</taxon>
        <taxon>Alteromonadales</taxon>
        <taxon>Shewanellaceae</taxon>
        <taxon>Shewanella</taxon>
    </lineage>
</organism>
<evidence type="ECO:0000259" key="5">
    <source>
        <dbReference type="PROSITE" id="PS50893"/>
    </source>
</evidence>
<dbReference type="EMBL" id="CP069213">
    <property type="protein sequence ID" value="QRH00257.1"/>
    <property type="molecule type" value="Genomic_DNA"/>
</dbReference>
<dbReference type="RefSeq" id="WP_203323992.1">
    <property type="nucleotide sequence ID" value="NZ_CP069213.1"/>
</dbReference>
<dbReference type="GO" id="GO:0005524">
    <property type="term" value="F:ATP binding"/>
    <property type="evidence" value="ECO:0007669"/>
    <property type="project" value="UniProtKB-KW"/>
</dbReference>
<keyword evidence="3" id="KW-0547">Nucleotide-binding</keyword>
<evidence type="ECO:0000313" key="6">
    <source>
        <dbReference type="EMBL" id="QRH00257.1"/>
    </source>
</evidence>
<accession>A0ABX7FYY1</accession>
<proteinExistence type="inferred from homology"/>
<dbReference type="Pfam" id="PF00005">
    <property type="entry name" value="ABC_tran"/>
    <property type="match status" value="1"/>
</dbReference>
<dbReference type="InterPro" id="IPR027417">
    <property type="entry name" value="P-loop_NTPase"/>
</dbReference>
<evidence type="ECO:0000256" key="1">
    <source>
        <dbReference type="ARBA" id="ARBA00005417"/>
    </source>
</evidence>
<reference evidence="6 7" key="1">
    <citation type="journal article" date="2012" name="Antonie Van Leeuwenhoek">
        <title>Shewanella litorisediminis sp. nov., a gammaproteobacterium isolated from a tidal flat sediment.</title>
        <authorList>
            <person name="Lee M.H."/>
            <person name="Yoon J.H."/>
        </authorList>
    </citation>
    <scope>NUCLEOTIDE SEQUENCE [LARGE SCALE GENOMIC DNA]</scope>
    <source>
        <strain evidence="6 7">SMK1-12</strain>
    </source>
</reference>
<dbReference type="SMART" id="SM00382">
    <property type="entry name" value="AAA"/>
    <property type="match status" value="1"/>
</dbReference>
<evidence type="ECO:0000256" key="3">
    <source>
        <dbReference type="ARBA" id="ARBA00022741"/>
    </source>
</evidence>
<evidence type="ECO:0000313" key="7">
    <source>
        <dbReference type="Proteomes" id="UP000596252"/>
    </source>
</evidence>
<keyword evidence="2" id="KW-0813">Transport</keyword>
<protein>
    <submittedName>
        <fullName evidence="6">ABC transporter ATP-binding protein</fullName>
    </submittedName>
</protein>
<dbReference type="Proteomes" id="UP000596252">
    <property type="component" value="Chromosome"/>
</dbReference>
<keyword evidence="7" id="KW-1185">Reference proteome</keyword>
<dbReference type="SUPFAM" id="SSF52540">
    <property type="entry name" value="P-loop containing nucleoside triphosphate hydrolases"/>
    <property type="match status" value="1"/>
</dbReference>
<feature type="domain" description="ABC transporter" evidence="5">
    <location>
        <begin position="4"/>
        <end position="231"/>
    </location>
</feature>
<name>A0ABX7FYY1_9GAMM</name>
<dbReference type="Gene3D" id="3.40.50.300">
    <property type="entry name" value="P-loop containing nucleotide triphosphate hydrolases"/>
    <property type="match status" value="1"/>
</dbReference>
<sequence length="301" mass="32501">MSLLVSRNLTKRYGSKIALDAVSLQVEAGAPVALVGPNGAGKTTLMSLMCGYIQPDGGSLEILGHPPGSRQLLGKVCALPQDALLDPNFSVGEQLTFFASLQGFSGKEARREAERVLELVQLREATPHKPTALSHGMGKRVAIAQALIGTPQLVLLDEPTAGLDPANARAVRELIAHTSEQTTFLISSHNLEELERLCDTVLYLDKGKLSQSLSMKSQTTERFLTLSLQEVAAEGLGDKLSTLPGVQSVKRQHNGREFIIGFEPTSQEYGLEKAALDLLATEGIRYRQLLNGKSLEDKLFS</sequence>
<gene>
    <name evidence="6" type="ORF">JQC75_10070</name>
</gene>
<evidence type="ECO:0000256" key="2">
    <source>
        <dbReference type="ARBA" id="ARBA00022448"/>
    </source>
</evidence>
<evidence type="ECO:0000256" key="4">
    <source>
        <dbReference type="ARBA" id="ARBA00022840"/>
    </source>
</evidence>